<protein>
    <submittedName>
        <fullName evidence="1">Uncharacterized protein</fullName>
    </submittedName>
</protein>
<sequence>MSAPWRVKFLNPALFNACMRPRLLVKKVLRIAVYGLLQAHGAYSQACPYALLQPIRPTCALSAHPVIFHIRR</sequence>
<keyword evidence="2" id="KW-1185">Reference proteome</keyword>
<name>A0AAD4QPI6_9AGAM</name>
<evidence type="ECO:0000313" key="1">
    <source>
        <dbReference type="EMBL" id="KAI0302884.1"/>
    </source>
</evidence>
<evidence type="ECO:0000313" key="2">
    <source>
        <dbReference type="Proteomes" id="UP001203297"/>
    </source>
</evidence>
<dbReference type="EMBL" id="WTXG01000010">
    <property type="protein sequence ID" value="KAI0302884.1"/>
    <property type="molecule type" value="Genomic_DNA"/>
</dbReference>
<gene>
    <name evidence="1" type="ORF">B0F90DRAFT_1713244</name>
</gene>
<dbReference type="AlphaFoldDB" id="A0AAD4QPI6"/>
<dbReference type="Proteomes" id="UP001203297">
    <property type="component" value="Unassembled WGS sequence"/>
</dbReference>
<comment type="caution">
    <text evidence="1">The sequence shown here is derived from an EMBL/GenBank/DDBJ whole genome shotgun (WGS) entry which is preliminary data.</text>
</comment>
<accession>A0AAD4QPI6</accession>
<reference evidence="1" key="1">
    <citation type="journal article" date="2022" name="New Phytol.">
        <title>Evolutionary transition to the ectomycorrhizal habit in the genomes of a hyperdiverse lineage of mushroom-forming fungi.</title>
        <authorList>
            <person name="Looney B."/>
            <person name="Miyauchi S."/>
            <person name="Morin E."/>
            <person name="Drula E."/>
            <person name="Courty P.E."/>
            <person name="Kohler A."/>
            <person name="Kuo A."/>
            <person name="LaButti K."/>
            <person name="Pangilinan J."/>
            <person name="Lipzen A."/>
            <person name="Riley R."/>
            <person name="Andreopoulos W."/>
            <person name="He G."/>
            <person name="Johnson J."/>
            <person name="Nolan M."/>
            <person name="Tritt A."/>
            <person name="Barry K.W."/>
            <person name="Grigoriev I.V."/>
            <person name="Nagy L.G."/>
            <person name="Hibbett D."/>
            <person name="Henrissat B."/>
            <person name="Matheny P.B."/>
            <person name="Labbe J."/>
            <person name="Martin F.M."/>
        </authorList>
    </citation>
    <scope>NUCLEOTIDE SEQUENCE</scope>
    <source>
        <strain evidence="1">BPL690</strain>
    </source>
</reference>
<organism evidence="1 2">
    <name type="scientific">Multifurca ochricompacta</name>
    <dbReference type="NCBI Taxonomy" id="376703"/>
    <lineage>
        <taxon>Eukaryota</taxon>
        <taxon>Fungi</taxon>
        <taxon>Dikarya</taxon>
        <taxon>Basidiomycota</taxon>
        <taxon>Agaricomycotina</taxon>
        <taxon>Agaricomycetes</taxon>
        <taxon>Russulales</taxon>
        <taxon>Russulaceae</taxon>
        <taxon>Multifurca</taxon>
    </lineage>
</organism>
<proteinExistence type="predicted"/>